<evidence type="ECO:0000256" key="3">
    <source>
        <dbReference type="ARBA" id="ARBA00022989"/>
    </source>
</evidence>
<evidence type="ECO:0000256" key="2">
    <source>
        <dbReference type="ARBA" id="ARBA00022692"/>
    </source>
</evidence>
<keyword evidence="8" id="KW-1185">Reference proteome</keyword>
<protein>
    <recommendedName>
        <fullName evidence="6">Major facilitator superfamily (MFS) profile domain-containing protein</fullName>
    </recommendedName>
</protein>
<dbReference type="CDD" id="cd17317">
    <property type="entry name" value="MFS_SLC22"/>
    <property type="match status" value="1"/>
</dbReference>
<dbReference type="Pfam" id="PF00083">
    <property type="entry name" value="Sugar_tr"/>
    <property type="match status" value="1"/>
</dbReference>
<feature type="transmembrane region" description="Helical" evidence="5">
    <location>
        <begin position="245"/>
        <end position="263"/>
    </location>
</feature>
<keyword evidence="4 5" id="KW-0472">Membrane</keyword>
<evidence type="ECO:0000256" key="1">
    <source>
        <dbReference type="ARBA" id="ARBA00004141"/>
    </source>
</evidence>
<name>A0A8S1ACP5_ARCPL</name>
<feature type="transmembrane region" description="Helical" evidence="5">
    <location>
        <begin position="368"/>
        <end position="389"/>
    </location>
</feature>
<organism evidence="7 8">
    <name type="scientific">Arctia plantaginis</name>
    <name type="common">Wood tiger moth</name>
    <name type="synonym">Phalaena plantaginis</name>
    <dbReference type="NCBI Taxonomy" id="874455"/>
    <lineage>
        <taxon>Eukaryota</taxon>
        <taxon>Metazoa</taxon>
        <taxon>Ecdysozoa</taxon>
        <taxon>Arthropoda</taxon>
        <taxon>Hexapoda</taxon>
        <taxon>Insecta</taxon>
        <taxon>Pterygota</taxon>
        <taxon>Neoptera</taxon>
        <taxon>Endopterygota</taxon>
        <taxon>Lepidoptera</taxon>
        <taxon>Glossata</taxon>
        <taxon>Ditrysia</taxon>
        <taxon>Noctuoidea</taxon>
        <taxon>Erebidae</taxon>
        <taxon>Arctiinae</taxon>
        <taxon>Arctia</taxon>
    </lineage>
</organism>
<comment type="caution">
    <text evidence="7">The sequence shown here is derived from an EMBL/GenBank/DDBJ whole genome shotgun (WGS) entry which is preliminary data.</text>
</comment>
<evidence type="ECO:0000259" key="6">
    <source>
        <dbReference type="PROSITE" id="PS50850"/>
    </source>
</evidence>
<feature type="transmembrane region" description="Helical" evidence="5">
    <location>
        <begin position="182"/>
        <end position="206"/>
    </location>
</feature>
<comment type="subcellular location">
    <subcellularLocation>
        <location evidence="1">Membrane</location>
        <topology evidence="1">Multi-pass membrane protein</topology>
    </subcellularLocation>
</comment>
<keyword evidence="2 5" id="KW-0812">Transmembrane</keyword>
<feature type="transmembrane region" description="Helical" evidence="5">
    <location>
        <begin position="335"/>
        <end position="356"/>
    </location>
</feature>
<evidence type="ECO:0000256" key="5">
    <source>
        <dbReference type="SAM" id="Phobius"/>
    </source>
</evidence>
<feature type="transmembrane region" description="Helical" evidence="5">
    <location>
        <begin position="396"/>
        <end position="415"/>
    </location>
</feature>
<feature type="domain" description="Major facilitator superfamily (MFS) profile" evidence="6">
    <location>
        <begin position="28"/>
        <end position="509"/>
    </location>
</feature>
<dbReference type="InterPro" id="IPR005829">
    <property type="entry name" value="Sugar_transporter_CS"/>
</dbReference>
<feature type="transmembrane region" description="Helical" evidence="5">
    <location>
        <begin position="215"/>
        <end position="239"/>
    </location>
</feature>
<proteinExistence type="predicted"/>
<dbReference type="PROSITE" id="PS00216">
    <property type="entry name" value="SUGAR_TRANSPORT_1"/>
    <property type="match status" value="1"/>
</dbReference>
<keyword evidence="3 5" id="KW-1133">Transmembrane helix</keyword>
<dbReference type="OrthoDB" id="2261376at2759"/>
<dbReference type="InterPro" id="IPR036259">
    <property type="entry name" value="MFS_trans_sf"/>
</dbReference>
<dbReference type="Proteomes" id="UP000494106">
    <property type="component" value="Unassembled WGS sequence"/>
</dbReference>
<dbReference type="EMBL" id="CADEBC010000528">
    <property type="protein sequence ID" value="CAB3246654.1"/>
    <property type="molecule type" value="Genomic_DNA"/>
</dbReference>
<dbReference type="PROSITE" id="PS50850">
    <property type="entry name" value="MFS"/>
    <property type="match status" value="1"/>
</dbReference>
<dbReference type="SUPFAM" id="SSF103473">
    <property type="entry name" value="MFS general substrate transporter"/>
    <property type="match status" value="1"/>
</dbReference>
<dbReference type="InterPro" id="IPR020846">
    <property type="entry name" value="MFS_dom"/>
</dbReference>
<dbReference type="PANTHER" id="PTHR24064">
    <property type="entry name" value="SOLUTE CARRIER FAMILY 22 MEMBER"/>
    <property type="match status" value="1"/>
</dbReference>
<evidence type="ECO:0000256" key="4">
    <source>
        <dbReference type="ARBA" id="ARBA00023136"/>
    </source>
</evidence>
<dbReference type="InterPro" id="IPR005828">
    <property type="entry name" value="MFS_sugar_transport-like"/>
</dbReference>
<reference evidence="7 8" key="1">
    <citation type="submission" date="2020-04" db="EMBL/GenBank/DDBJ databases">
        <authorList>
            <person name="Wallbank WR R."/>
            <person name="Pardo Diaz C."/>
            <person name="Kozak K."/>
            <person name="Martin S."/>
            <person name="Jiggins C."/>
            <person name="Moest M."/>
            <person name="Warren A I."/>
            <person name="Byers J.R.P. K."/>
            <person name="Montejo-Kovacevich G."/>
            <person name="Yen C E."/>
        </authorList>
    </citation>
    <scope>NUCLEOTIDE SEQUENCE [LARGE SCALE GENOMIC DNA]</scope>
</reference>
<feature type="transmembrane region" description="Helical" evidence="5">
    <location>
        <begin position="25"/>
        <end position="44"/>
    </location>
</feature>
<dbReference type="AlphaFoldDB" id="A0A8S1ACP5"/>
<feature type="transmembrane region" description="Helical" evidence="5">
    <location>
        <begin position="158"/>
        <end position="176"/>
    </location>
</feature>
<evidence type="ECO:0000313" key="8">
    <source>
        <dbReference type="Proteomes" id="UP000494106"/>
    </source>
</evidence>
<dbReference type="GO" id="GO:0016020">
    <property type="term" value="C:membrane"/>
    <property type="evidence" value="ECO:0007669"/>
    <property type="project" value="UniProtKB-SubCell"/>
</dbReference>
<feature type="transmembrane region" description="Helical" evidence="5">
    <location>
        <begin position="478"/>
        <end position="503"/>
    </location>
</feature>
<dbReference type="Gene3D" id="1.20.1250.20">
    <property type="entry name" value="MFS general substrate transporter like domains"/>
    <property type="match status" value="1"/>
</dbReference>
<gene>
    <name evidence="7" type="ORF">APLA_LOCUS10948</name>
</gene>
<feature type="transmembrane region" description="Helical" evidence="5">
    <location>
        <begin position="131"/>
        <end position="151"/>
    </location>
</feature>
<evidence type="ECO:0000313" key="7">
    <source>
        <dbReference type="EMBL" id="CAB3246654.1"/>
    </source>
</evidence>
<accession>A0A8S1ACP5</accession>
<dbReference type="GO" id="GO:0022857">
    <property type="term" value="F:transmembrane transporter activity"/>
    <property type="evidence" value="ECO:0007669"/>
    <property type="project" value="InterPro"/>
</dbReference>
<sequence length="531" mass="59068">MTDVVNLDAILVELGQFGRYQIRNYCLILLTIVYSALFNSQYIFAAGAVDYRCQVPECEAVPPAFDAGGWGSWALPDSRDRCERLVPIGEECSPENFWNNQTKPCSAWVYESNNTIVEAFDLACEEWKRTLVGTIHSVGTFIALTFVGLVSDSYGRRIALVLSLVSPAVLGTARAFSQNYAMYILLELGEAIVSGGIYTTSFVLALEMVGPKRRVIAGTMISATFAIGQVFTALIAWAVPYWRHFTIAVYAPSVLFIAYYWLIGESVRWLLSKDRKKEAASIIFKAAEINKKKLSPESIKALTEEPQVEQEKRLPSETKTDETSPIKQVLRSRKIMFRLFICSFWWITLTFVYYGLSINSVTLAGNSYVNYILTSLVEIPGYVLSFLTLNRFGRKSSIMTAFFICGISLVILPFLPESVSWLQTTLNLVAKLFISLAFSSTYIYTGELFPTQARHSCLGACSMFGRIGSIVAPQTPLLMAYMVSLPYLIFGVMAVTSGLLMCLTPETLGIKLPDTIEEAENIIAVKKNNVA</sequence>